<accession>A0A2U3D659</accession>
<evidence type="ECO:0000313" key="2">
    <source>
        <dbReference type="EMBL" id="PWI56766.1"/>
    </source>
</evidence>
<dbReference type="AlphaFoldDB" id="A0A2U3D659"/>
<dbReference type="Gene3D" id="3.90.25.10">
    <property type="entry name" value="UDP-galactose 4-epimerase, domain 1"/>
    <property type="match status" value="1"/>
</dbReference>
<dbReference type="Gene3D" id="3.40.50.720">
    <property type="entry name" value="NAD(P)-binding Rossmann-like Domain"/>
    <property type="match status" value="1"/>
</dbReference>
<reference evidence="2 3" key="1">
    <citation type="submission" date="2016-11" db="EMBL/GenBank/DDBJ databases">
        <title>Comparative genomics of Acidibacillus ferroxidans species.</title>
        <authorList>
            <person name="Oliveira G."/>
            <person name="Nunes G."/>
            <person name="Oliveira R."/>
            <person name="Araujo F."/>
            <person name="Salim A."/>
            <person name="Scholte L."/>
            <person name="Morais D."/>
            <person name="Nancucheo I."/>
            <person name="Johnson D.B."/>
            <person name="Grail B."/>
            <person name="Bittencourt J."/>
            <person name="Valadares R."/>
        </authorList>
    </citation>
    <scope>NUCLEOTIDE SEQUENCE [LARGE SCALE GENOMIC DNA]</scope>
    <source>
        <strain evidence="2 3">Y002</strain>
    </source>
</reference>
<dbReference type="PANTHER" id="PTHR43000">
    <property type="entry name" value="DTDP-D-GLUCOSE 4,6-DEHYDRATASE-RELATED"/>
    <property type="match status" value="1"/>
</dbReference>
<proteinExistence type="predicted"/>
<keyword evidence="3" id="KW-1185">Reference proteome</keyword>
<dbReference type="InterPro" id="IPR016040">
    <property type="entry name" value="NAD(P)-bd_dom"/>
</dbReference>
<dbReference type="RefSeq" id="WP_109431464.1">
    <property type="nucleotide sequence ID" value="NZ_MPDK01000027.1"/>
</dbReference>
<evidence type="ECO:0000259" key="1">
    <source>
        <dbReference type="Pfam" id="PF16363"/>
    </source>
</evidence>
<evidence type="ECO:0000313" key="3">
    <source>
        <dbReference type="Proteomes" id="UP000245380"/>
    </source>
</evidence>
<dbReference type="Pfam" id="PF16363">
    <property type="entry name" value="GDP_Man_Dehyd"/>
    <property type="match status" value="1"/>
</dbReference>
<protein>
    <recommendedName>
        <fullName evidence="1">NAD(P)-binding domain-containing protein</fullName>
    </recommendedName>
</protein>
<dbReference type="EMBL" id="MPDK01000027">
    <property type="protein sequence ID" value="PWI56766.1"/>
    <property type="molecule type" value="Genomic_DNA"/>
</dbReference>
<dbReference type="SUPFAM" id="SSF51735">
    <property type="entry name" value="NAD(P)-binding Rossmann-fold domains"/>
    <property type="match status" value="1"/>
</dbReference>
<name>A0A2U3D659_SULT2</name>
<organism evidence="2 3">
    <name type="scientific">Sulfoacidibacillus thermotolerans</name>
    <name type="common">Acidibacillus sulfuroxidans</name>
    <dbReference type="NCBI Taxonomy" id="1765684"/>
    <lineage>
        <taxon>Bacteria</taxon>
        <taxon>Bacillati</taxon>
        <taxon>Bacillota</taxon>
        <taxon>Bacilli</taxon>
        <taxon>Bacillales</taxon>
        <taxon>Alicyclobacillaceae</taxon>
        <taxon>Sulfoacidibacillus</taxon>
    </lineage>
</organism>
<dbReference type="OrthoDB" id="9779041at2"/>
<dbReference type="InterPro" id="IPR036291">
    <property type="entry name" value="NAD(P)-bd_dom_sf"/>
</dbReference>
<gene>
    <name evidence="2" type="ORF">BM613_12120</name>
</gene>
<dbReference type="Proteomes" id="UP000245380">
    <property type="component" value="Unassembled WGS sequence"/>
</dbReference>
<comment type="caution">
    <text evidence="2">The sequence shown here is derived from an EMBL/GenBank/DDBJ whole genome shotgun (WGS) entry which is preliminary data.</text>
</comment>
<sequence length="317" mass="35127">MRILVTGANGFAGRHLIRLLGQQSDVELFAGVHRIDEVATEFTREFNAQVYPFDLGDERSIQSLIQAVRPEQTYHLAGIAKTFGVSVQEYFRLNSLGAYFLGKSILETCGKDARLLYVSSAGVYDATHSHILTESTPVQPSSEYGASKASAEAFLWSLYAKGLDVVMVRPFNHTGPGQMRGFVCPDLVYRLKQSLARIGSGEVPQLEVGKLHSVRDFTDVRDVVAAYQLIMRDFQSGSIVNVASGKGIRVQEIIDLLVHEVAGLKDVQLISALEQSSRTDDDVVVGDSTLLQRTTGWEPRYSMKDSLLELWNESFFD</sequence>
<feature type="domain" description="NAD(P)-binding" evidence="1">
    <location>
        <begin position="4"/>
        <end position="306"/>
    </location>
</feature>